<dbReference type="SMART" id="SM00829">
    <property type="entry name" value="PKS_ER"/>
    <property type="match status" value="1"/>
</dbReference>
<dbReference type="SUPFAM" id="SSF51735">
    <property type="entry name" value="NAD(P)-binding Rossmann-fold domains"/>
    <property type="match status" value="1"/>
</dbReference>
<dbReference type="Gene3D" id="3.90.180.10">
    <property type="entry name" value="Medium-chain alcohol dehydrogenases, catalytic domain"/>
    <property type="match status" value="1"/>
</dbReference>
<proteinExistence type="predicted"/>
<dbReference type="InterPro" id="IPR011032">
    <property type="entry name" value="GroES-like_sf"/>
</dbReference>
<dbReference type="InterPro" id="IPR020843">
    <property type="entry name" value="ER"/>
</dbReference>
<gene>
    <name evidence="4" type="ORF">CDEB00056_LOCUS23855</name>
</gene>
<dbReference type="GO" id="GO:0003960">
    <property type="term" value="F:quinone reductase (NADPH) activity"/>
    <property type="evidence" value="ECO:0007669"/>
    <property type="project" value="InterPro"/>
</dbReference>
<dbReference type="AlphaFoldDB" id="A0A7S3QJL7"/>
<evidence type="ECO:0000256" key="1">
    <source>
        <dbReference type="ARBA" id="ARBA00022857"/>
    </source>
</evidence>
<evidence type="ECO:0000256" key="2">
    <source>
        <dbReference type="ARBA" id="ARBA00023002"/>
    </source>
</evidence>
<dbReference type="Pfam" id="PF08240">
    <property type="entry name" value="ADH_N"/>
    <property type="match status" value="1"/>
</dbReference>
<evidence type="ECO:0000313" key="4">
    <source>
        <dbReference type="EMBL" id="CAE0479002.1"/>
    </source>
</evidence>
<dbReference type="PANTHER" id="PTHR48106:SF13">
    <property type="entry name" value="QUINONE OXIDOREDUCTASE-RELATED"/>
    <property type="match status" value="1"/>
</dbReference>
<dbReference type="Gene3D" id="3.40.50.720">
    <property type="entry name" value="NAD(P)-binding Rossmann-like Domain"/>
    <property type="match status" value="1"/>
</dbReference>
<dbReference type="GO" id="GO:0070402">
    <property type="term" value="F:NADPH binding"/>
    <property type="evidence" value="ECO:0007669"/>
    <property type="project" value="TreeGrafter"/>
</dbReference>
<evidence type="ECO:0000259" key="3">
    <source>
        <dbReference type="SMART" id="SM00829"/>
    </source>
</evidence>
<dbReference type="GO" id="GO:0035925">
    <property type="term" value="F:mRNA 3'-UTR AU-rich region binding"/>
    <property type="evidence" value="ECO:0007669"/>
    <property type="project" value="TreeGrafter"/>
</dbReference>
<dbReference type="InterPro" id="IPR013154">
    <property type="entry name" value="ADH-like_N"/>
</dbReference>
<protein>
    <recommendedName>
        <fullName evidence="3">Enoyl reductase (ER) domain-containing protein</fullName>
    </recommendedName>
</protein>
<reference evidence="4" key="1">
    <citation type="submission" date="2021-01" db="EMBL/GenBank/DDBJ databases">
        <authorList>
            <person name="Corre E."/>
            <person name="Pelletier E."/>
            <person name="Niang G."/>
            <person name="Scheremetjew M."/>
            <person name="Finn R."/>
            <person name="Kale V."/>
            <person name="Holt S."/>
            <person name="Cochrane G."/>
            <person name="Meng A."/>
            <person name="Brown T."/>
            <person name="Cohen L."/>
        </authorList>
    </citation>
    <scope>NUCLEOTIDE SEQUENCE</scope>
    <source>
        <strain evidence="4">MM31A-1</strain>
    </source>
</reference>
<dbReference type="Pfam" id="PF13602">
    <property type="entry name" value="ADH_zinc_N_2"/>
    <property type="match status" value="1"/>
</dbReference>
<keyword evidence="1" id="KW-0521">NADP</keyword>
<dbReference type="InterPro" id="IPR036291">
    <property type="entry name" value="NAD(P)-bd_dom_sf"/>
</dbReference>
<dbReference type="CDD" id="cd05286">
    <property type="entry name" value="QOR2"/>
    <property type="match status" value="1"/>
</dbReference>
<dbReference type="InterPro" id="IPR047618">
    <property type="entry name" value="QOR-like"/>
</dbReference>
<organism evidence="4">
    <name type="scientific">Chaetoceros debilis</name>
    <dbReference type="NCBI Taxonomy" id="122233"/>
    <lineage>
        <taxon>Eukaryota</taxon>
        <taxon>Sar</taxon>
        <taxon>Stramenopiles</taxon>
        <taxon>Ochrophyta</taxon>
        <taxon>Bacillariophyta</taxon>
        <taxon>Coscinodiscophyceae</taxon>
        <taxon>Chaetocerotophycidae</taxon>
        <taxon>Chaetocerotales</taxon>
        <taxon>Chaetocerotaceae</taxon>
        <taxon>Chaetoceros</taxon>
    </lineage>
</organism>
<sequence>MPFEVPQMMKAVVVFETGDADQLSVQKDFPVPQLIEGHALVKNDYAGVNFIDTYHRGGLYPRQVPFVCGQEGDGTIAALPLGSDFHIGDRVIYGSLGSYSEYSLVPLSKLVPLPDDIDMEVAITCMVQGLTAHYLVTSAHADLIQKGEWMLIFSVGSGTCQWAAQMAKLKGYKVIGTCSKGKLDKARETHCDELIVLDEVKDQKYADYSSVDIVENVMSLTQGQGVKCILDGVGRSTSEISLKCLARRGIFVSFGNASGSVEAFPVLKLTPKSAFVTRPKLGDYVATRDELMTRMNEVFEWVRQGNLRVGIDNEFALEQAAEAHRYIEAGKTGGKLLLKIA</sequence>
<dbReference type="SUPFAM" id="SSF50129">
    <property type="entry name" value="GroES-like"/>
    <property type="match status" value="1"/>
</dbReference>
<name>A0A7S3QJL7_9STRA</name>
<feature type="domain" description="Enoyl reductase (ER)" evidence="3">
    <location>
        <begin position="18"/>
        <end position="338"/>
    </location>
</feature>
<dbReference type="GO" id="GO:0005829">
    <property type="term" value="C:cytosol"/>
    <property type="evidence" value="ECO:0007669"/>
    <property type="project" value="TreeGrafter"/>
</dbReference>
<accession>A0A7S3QJL7</accession>
<dbReference type="EMBL" id="HBIO01031124">
    <property type="protein sequence ID" value="CAE0479002.1"/>
    <property type="molecule type" value="Transcribed_RNA"/>
</dbReference>
<keyword evidence="2" id="KW-0560">Oxidoreductase</keyword>
<dbReference type="PANTHER" id="PTHR48106">
    <property type="entry name" value="QUINONE OXIDOREDUCTASE PIG3-RELATED"/>
    <property type="match status" value="1"/>
</dbReference>